<name>A0A0M0J371_9EUKA</name>
<sequence>MSDRFEAVVVAIGSLFLNSPESDIDVWLIGDMQREARGNVSLLQRLNAALQPQAPRQTISVMGIDEATSLLEVDGVSPVWKWPQFGSLGADQDQDHQPRTVLHPEPWDYDNMHHDPFNLLRFYLPYLGPFRELDSLFLCDDDIVVQKSISMLEVPMGDGPIIAATCNGWLWAEDCMRNEPYYNGKGWLDYPATYLGKDKAHGYSGCTRTAAESGNLICQKDEFAETVLRWSKDIQGKGLVAADQPRWNFGLSRVNLTEWRAQNMTHVFDNYMRANYEAKLIPETSLAFGLGIPYFAFADKIMCWNDVVGDPAFVDGLGYISKADLKANHLNASKLLGEATVLHWSGRNKPFDPKSEMDLELYRPFDAVQDYYVHKPPSQRTQQVVVPERESFIPPHFEAVEDAIPVCAQKRACLWSFIAENVPRYVEQRRSLCQSTHKEGIERKGTLAEFALLEVHDMHGDMLCSWADRLLTMYPNRTNYSDLGGIQALWNLYEQNVFSMATDLVPCTQACGYKPVRMLKFMRAWAQPMMNGSEPAYSWRENGDAPKYFVGDFAGEHCDGEALPGGGCDGSESYLPKMNWDAYKIVELTRWNTLDRCLAQTEFAIGITEDPAVSVQLDACPEAARGDA</sequence>
<dbReference type="InterPro" id="IPR002495">
    <property type="entry name" value="Glyco_trans_8"/>
</dbReference>
<accession>A0A0M0J371</accession>
<dbReference type="EMBL" id="JWZX01003398">
    <property type="protein sequence ID" value="KOO20991.1"/>
    <property type="molecule type" value="Genomic_DNA"/>
</dbReference>
<keyword evidence="2" id="KW-1185">Reference proteome</keyword>
<dbReference type="Proteomes" id="UP000037460">
    <property type="component" value="Unassembled WGS sequence"/>
</dbReference>
<dbReference type="InterPro" id="IPR029044">
    <property type="entry name" value="Nucleotide-diphossugar_trans"/>
</dbReference>
<dbReference type="SUPFAM" id="SSF53448">
    <property type="entry name" value="Nucleotide-diphospho-sugar transferases"/>
    <property type="match status" value="1"/>
</dbReference>
<gene>
    <name evidence="1" type="ORF">Ctob_000043</name>
</gene>
<dbReference type="OrthoDB" id="411524at2759"/>
<proteinExistence type="predicted"/>
<comment type="caution">
    <text evidence="1">The sequence shown here is derived from an EMBL/GenBank/DDBJ whole genome shotgun (WGS) entry which is preliminary data.</text>
</comment>
<organism evidence="1 2">
    <name type="scientific">Chrysochromulina tobinii</name>
    <dbReference type="NCBI Taxonomy" id="1460289"/>
    <lineage>
        <taxon>Eukaryota</taxon>
        <taxon>Haptista</taxon>
        <taxon>Haptophyta</taxon>
        <taxon>Prymnesiophyceae</taxon>
        <taxon>Prymnesiales</taxon>
        <taxon>Chrysochromulinaceae</taxon>
        <taxon>Chrysochromulina</taxon>
    </lineage>
</organism>
<evidence type="ECO:0000313" key="1">
    <source>
        <dbReference type="EMBL" id="KOO20991.1"/>
    </source>
</evidence>
<reference evidence="2" key="1">
    <citation type="journal article" date="2015" name="PLoS Genet.">
        <title>Genome Sequence and Transcriptome Analyses of Chrysochromulina tobin: Metabolic Tools for Enhanced Algal Fitness in the Prominent Order Prymnesiales (Haptophyceae).</title>
        <authorList>
            <person name="Hovde B.T."/>
            <person name="Deodato C.R."/>
            <person name="Hunsperger H.M."/>
            <person name="Ryken S.A."/>
            <person name="Yost W."/>
            <person name="Jha R.K."/>
            <person name="Patterson J."/>
            <person name="Monnat R.J. Jr."/>
            <person name="Barlow S.B."/>
            <person name="Starkenburg S.R."/>
            <person name="Cattolico R.A."/>
        </authorList>
    </citation>
    <scope>NUCLEOTIDE SEQUENCE</scope>
    <source>
        <strain evidence="2">CCMP291</strain>
    </source>
</reference>
<protein>
    <submittedName>
        <fullName evidence="1">Uncharacterized protein</fullName>
    </submittedName>
</protein>
<dbReference type="Pfam" id="PF01501">
    <property type="entry name" value="Glyco_transf_8"/>
    <property type="match status" value="1"/>
</dbReference>
<dbReference type="AlphaFoldDB" id="A0A0M0J371"/>
<dbReference type="Gene3D" id="3.90.550.10">
    <property type="entry name" value="Spore Coat Polysaccharide Biosynthesis Protein SpsA, Chain A"/>
    <property type="match status" value="1"/>
</dbReference>
<dbReference type="GO" id="GO:0016757">
    <property type="term" value="F:glycosyltransferase activity"/>
    <property type="evidence" value="ECO:0007669"/>
    <property type="project" value="InterPro"/>
</dbReference>
<evidence type="ECO:0000313" key="2">
    <source>
        <dbReference type="Proteomes" id="UP000037460"/>
    </source>
</evidence>